<protein>
    <recommendedName>
        <fullName evidence="4">Mediator complex subunit 15 KIX domain-containing protein</fullName>
    </recommendedName>
</protein>
<dbReference type="InterPro" id="IPR036546">
    <property type="entry name" value="MED15_KIX"/>
</dbReference>
<comment type="caution">
    <text evidence="5">The sequence shown here is derived from an EMBL/GenBank/DDBJ whole genome shotgun (WGS) entry which is preliminary data.</text>
</comment>
<dbReference type="Pfam" id="PF16987">
    <property type="entry name" value="KIX_2"/>
    <property type="match status" value="2"/>
</dbReference>
<proteinExistence type="predicted"/>
<dbReference type="GO" id="GO:0031490">
    <property type="term" value="F:chromatin DNA binding"/>
    <property type="evidence" value="ECO:0007669"/>
    <property type="project" value="InterPro"/>
</dbReference>
<comment type="subcellular location">
    <subcellularLocation>
        <location evidence="1">Nucleus</location>
    </subcellularLocation>
</comment>
<dbReference type="InterPro" id="IPR036529">
    <property type="entry name" value="KIX_dom_sf"/>
</dbReference>
<evidence type="ECO:0000259" key="4">
    <source>
        <dbReference type="Pfam" id="PF16987"/>
    </source>
</evidence>
<dbReference type="GO" id="GO:0005634">
    <property type="term" value="C:nucleus"/>
    <property type="evidence" value="ECO:0007669"/>
    <property type="project" value="UniProtKB-SubCell"/>
</dbReference>
<evidence type="ECO:0000313" key="5">
    <source>
        <dbReference type="EMBL" id="KAF6149425.1"/>
    </source>
</evidence>
<dbReference type="GO" id="GO:0003713">
    <property type="term" value="F:transcription coactivator activity"/>
    <property type="evidence" value="ECO:0007669"/>
    <property type="project" value="InterPro"/>
</dbReference>
<keyword evidence="6" id="KW-1185">Reference proteome</keyword>
<feature type="compositionally biased region" description="Polar residues" evidence="3">
    <location>
        <begin position="217"/>
        <end position="228"/>
    </location>
</feature>
<name>A0A7J7M3H4_9MAGN</name>
<dbReference type="PANTHER" id="PTHR33137:SF4">
    <property type="entry name" value="MEDIATOR OF RNA POLYMERASE II TRANSCRIPTION SUBUNIT 15A-RELATED"/>
    <property type="match status" value="1"/>
</dbReference>
<evidence type="ECO:0000256" key="1">
    <source>
        <dbReference type="ARBA" id="ARBA00004123"/>
    </source>
</evidence>
<gene>
    <name evidence="5" type="ORF">GIB67_016963</name>
</gene>
<dbReference type="PANTHER" id="PTHR33137">
    <property type="entry name" value="MEDIATOR OF RNA POLYMERASE II TRANSCRIPTION SUBUNIT 15A-RELATED"/>
    <property type="match status" value="1"/>
</dbReference>
<accession>A0A7J7M3H4</accession>
<evidence type="ECO:0000256" key="3">
    <source>
        <dbReference type="SAM" id="MobiDB-lite"/>
    </source>
</evidence>
<dbReference type="OrthoDB" id="1912459at2759"/>
<dbReference type="Proteomes" id="UP000541444">
    <property type="component" value="Unassembled WGS sequence"/>
</dbReference>
<feature type="compositionally biased region" description="Basic and acidic residues" evidence="3">
    <location>
        <begin position="559"/>
        <end position="569"/>
    </location>
</feature>
<feature type="region of interest" description="Disordered" evidence="3">
    <location>
        <begin position="217"/>
        <end position="251"/>
    </location>
</feature>
<feature type="domain" description="Mediator complex subunit 15 KIX" evidence="4">
    <location>
        <begin position="24"/>
        <end position="100"/>
    </location>
</feature>
<dbReference type="FunFam" id="1.10.246.20:FF:000003">
    <property type="entry name" value="Mediator of RNA polymerase II transcription subunit 15a"/>
    <property type="match status" value="2"/>
</dbReference>
<dbReference type="AlphaFoldDB" id="A0A7J7M3H4"/>
<feature type="domain" description="Mediator complex subunit 15 KIX" evidence="4">
    <location>
        <begin position="144"/>
        <end position="221"/>
    </location>
</feature>
<sequence>METNNWRASNKDKDNNNDDDDVPDWRLQLQPDSRQRIVNKIMETLKKYFPISVPDGLQELKKIATRLEEKTYDAATSQSDYLRKISLKMLTMETKVQNTVMPNSDKSTTNQNPADLGYSLYVHHDDMGGNNSRASQSKPLMDSSDWRAQLHADFRKNVVNEIMETLRRHLPVSGSEGQLEHKKNAIRFEEMICGAATSQADYERKISLVMLTMETSESTSMPNSLQPKSSASNNPPAPGLTQPIMQNDVGQSSNLQGITSISQIPVGNNYMGLQGMPSNHLALQRPMQRKMQRQQQLLSMQSLAQRSYSSLQKPTLEPSLLLQQNQQQKTQQNQLVGQQLSNATIGQNHLVRQFLQQQGKGAGQQQQSPDISSTLLQPFRGQQSQSQVVSEHQQAQLQQLVLQQSLVRQQNLAQRELQMESCNVRLDEENVRLTGENVRLTAENMRIYKKNLDYQTQLKYLKDQIQSLSIDIDLSLRPSEIQQNMNLGSQYSRDMLELRQQACILCSIGQRIQALLLHQEVTEQNEVFPAVVHPGASSTLLESGAQIEQKNNVDTDENSFEKDSKDSIGGFRKETEENQAFMENLQNLSIKLERALQMNKSSIPSAS</sequence>
<reference evidence="5 6" key="1">
    <citation type="journal article" date="2020" name="IScience">
        <title>Genome Sequencing of the Endangered Kingdonia uniflora (Circaeasteraceae, Ranunculales) Reveals Potential Mechanisms of Evolutionary Specialization.</title>
        <authorList>
            <person name="Sun Y."/>
            <person name="Deng T."/>
            <person name="Zhang A."/>
            <person name="Moore M.J."/>
            <person name="Landis J.B."/>
            <person name="Lin N."/>
            <person name="Zhang H."/>
            <person name="Zhang X."/>
            <person name="Huang J."/>
            <person name="Zhang X."/>
            <person name="Sun H."/>
            <person name="Wang H."/>
        </authorList>
    </citation>
    <scope>NUCLEOTIDE SEQUENCE [LARGE SCALE GENOMIC DNA]</scope>
    <source>
        <strain evidence="5">TB1705</strain>
        <tissue evidence="5">Leaf</tissue>
    </source>
</reference>
<feature type="region of interest" description="Disordered" evidence="3">
    <location>
        <begin position="548"/>
        <end position="569"/>
    </location>
</feature>
<evidence type="ECO:0000256" key="2">
    <source>
        <dbReference type="ARBA" id="ARBA00023242"/>
    </source>
</evidence>
<evidence type="ECO:0000313" key="6">
    <source>
        <dbReference type="Proteomes" id="UP000541444"/>
    </source>
</evidence>
<dbReference type="InterPro" id="IPR044661">
    <property type="entry name" value="MED15a/b/c-like"/>
</dbReference>
<dbReference type="SUPFAM" id="SSF47040">
    <property type="entry name" value="Kix domain of CBP (creb binding protein)"/>
    <property type="match status" value="1"/>
</dbReference>
<feature type="region of interest" description="Disordered" evidence="3">
    <location>
        <begin position="1"/>
        <end position="24"/>
    </location>
</feature>
<dbReference type="EMBL" id="JACGCM010001796">
    <property type="protein sequence ID" value="KAF6149425.1"/>
    <property type="molecule type" value="Genomic_DNA"/>
</dbReference>
<organism evidence="5 6">
    <name type="scientific">Kingdonia uniflora</name>
    <dbReference type="NCBI Taxonomy" id="39325"/>
    <lineage>
        <taxon>Eukaryota</taxon>
        <taxon>Viridiplantae</taxon>
        <taxon>Streptophyta</taxon>
        <taxon>Embryophyta</taxon>
        <taxon>Tracheophyta</taxon>
        <taxon>Spermatophyta</taxon>
        <taxon>Magnoliopsida</taxon>
        <taxon>Ranunculales</taxon>
        <taxon>Circaeasteraceae</taxon>
        <taxon>Kingdonia</taxon>
    </lineage>
</organism>
<dbReference type="Gene3D" id="1.10.246.20">
    <property type="entry name" value="Coactivator CBP, KIX domain"/>
    <property type="match status" value="2"/>
</dbReference>
<keyword evidence="2" id="KW-0539">Nucleus</keyword>